<evidence type="ECO:0000313" key="6">
    <source>
        <dbReference type="EMBL" id="MBB5015376.1"/>
    </source>
</evidence>
<feature type="transmembrane region" description="Helical" evidence="4">
    <location>
        <begin position="136"/>
        <end position="156"/>
    </location>
</feature>
<evidence type="ECO:0000259" key="5">
    <source>
        <dbReference type="PROSITE" id="PS50887"/>
    </source>
</evidence>
<evidence type="ECO:0000256" key="3">
    <source>
        <dbReference type="ARBA" id="ARBA00034247"/>
    </source>
</evidence>
<dbReference type="InterPro" id="IPR029787">
    <property type="entry name" value="Nucleotide_cyclase"/>
</dbReference>
<dbReference type="InterPro" id="IPR048533">
    <property type="entry name" value="VUPS"/>
</dbReference>
<dbReference type="SMART" id="SM00267">
    <property type="entry name" value="GGDEF"/>
    <property type="match status" value="1"/>
</dbReference>
<evidence type="ECO:0000313" key="7">
    <source>
        <dbReference type="Proteomes" id="UP000519004"/>
    </source>
</evidence>
<dbReference type="InterPro" id="IPR000160">
    <property type="entry name" value="GGDEF_dom"/>
</dbReference>
<keyword evidence="4" id="KW-1133">Transmembrane helix</keyword>
<dbReference type="GO" id="GO:0043709">
    <property type="term" value="P:cell adhesion involved in single-species biofilm formation"/>
    <property type="evidence" value="ECO:0007669"/>
    <property type="project" value="TreeGrafter"/>
</dbReference>
<feature type="transmembrane region" description="Helical" evidence="4">
    <location>
        <begin position="168"/>
        <end position="191"/>
    </location>
</feature>
<dbReference type="InterPro" id="IPR043128">
    <property type="entry name" value="Rev_trsase/Diguanyl_cyclase"/>
</dbReference>
<name>A0A7W8DDW4_9GAMM</name>
<dbReference type="GO" id="GO:0005886">
    <property type="term" value="C:plasma membrane"/>
    <property type="evidence" value="ECO:0007669"/>
    <property type="project" value="TreeGrafter"/>
</dbReference>
<dbReference type="PANTHER" id="PTHR45138">
    <property type="entry name" value="REGULATORY COMPONENTS OF SENSORY TRANSDUCTION SYSTEM"/>
    <property type="match status" value="1"/>
</dbReference>
<dbReference type="Pfam" id="PF00990">
    <property type="entry name" value="GGDEF"/>
    <property type="match status" value="1"/>
</dbReference>
<feature type="transmembrane region" description="Helical" evidence="4">
    <location>
        <begin position="7"/>
        <end position="29"/>
    </location>
</feature>
<dbReference type="PROSITE" id="PS50887">
    <property type="entry name" value="GGDEF"/>
    <property type="match status" value="1"/>
</dbReference>
<feature type="transmembrane region" description="Helical" evidence="4">
    <location>
        <begin position="197"/>
        <end position="223"/>
    </location>
</feature>
<comment type="cofactor">
    <cofactor evidence="1">
        <name>Mg(2+)</name>
        <dbReference type="ChEBI" id="CHEBI:18420"/>
    </cofactor>
</comment>
<dbReference type="EMBL" id="JACHHX010000007">
    <property type="protein sequence ID" value="MBB5015376.1"/>
    <property type="molecule type" value="Genomic_DNA"/>
</dbReference>
<dbReference type="EC" id="2.7.7.65" evidence="2"/>
<dbReference type="Gene3D" id="3.30.70.270">
    <property type="match status" value="1"/>
</dbReference>
<dbReference type="Pfam" id="PF20973">
    <property type="entry name" value="VUPS"/>
    <property type="match status" value="1"/>
</dbReference>
<evidence type="ECO:0000256" key="4">
    <source>
        <dbReference type="SAM" id="Phobius"/>
    </source>
</evidence>
<reference evidence="6 7" key="1">
    <citation type="submission" date="2020-08" db="EMBL/GenBank/DDBJ databases">
        <title>Genomic Encyclopedia of Type Strains, Phase IV (KMG-IV): sequencing the most valuable type-strain genomes for metagenomic binning, comparative biology and taxonomic classification.</title>
        <authorList>
            <person name="Goeker M."/>
        </authorList>
    </citation>
    <scope>NUCLEOTIDE SEQUENCE [LARGE SCALE GENOMIC DNA]</scope>
    <source>
        <strain evidence="6 7">DSM 25897</strain>
    </source>
</reference>
<protein>
    <recommendedName>
        <fullName evidence="2">diguanylate cyclase</fullName>
        <ecNumber evidence="2">2.7.7.65</ecNumber>
    </recommendedName>
</protein>
<dbReference type="NCBIfam" id="TIGR00254">
    <property type="entry name" value="GGDEF"/>
    <property type="match status" value="1"/>
</dbReference>
<accession>A0A7W8DDW4</accession>
<sequence>MSVNLDLIQLGILSAQALALALLVISLFAARRWLGIAPLCMSLAVLQQAQALTGHGGGVAGLPVSPGAAVFFTASLFAVLLIYIREDGREAGKLALGLAVANAVSALVMVVVGFQPGQPGALLVEGPGAGEALGNARFLLVSGALLLLGSLLMVAVYRRLDGVVRSPFLRASAALVGVLALDAVLFAGLLMRQVPGLGWALGVTILAKLVLALFFAATLAVYLRLAGRVEPAVASDRLAGRALTHLSYREKFELARRELRRDALTGLYNRGYFDEYFPDAMARAELEERPISLLLVDLDHFKSVNDRFGHAAGDAALRAVADALLGHLRPTDRIFRYGGEEFAVVLPDTGPQDARRVAERVRAMLDMPASAAVPAALSATIGVASAPEDGLTPDALFAAADARLYQGKREGRNRVVDANPPSPSNPAVVLSIEQARRARRLQPC</sequence>
<dbReference type="FunFam" id="3.30.70.270:FF:000001">
    <property type="entry name" value="Diguanylate cyclase domain protein"/>
    <property type="match status" value="1"/>
</dbReference>
<dbReference type="GO" id="GO:1902201">
    <property type="term" value="P:negative regulation of bacterial-type flagellum-dependent cell motility"/>
    <property type="evidence" value="ECO:0007669"/>
    <property type="project" value="TreeGrafter"/>
</dbReference>
<evidence type="ECO:0000256" key="2">
    <source>
        <dbReference type="ARBA" id="ARBA00012528"/>
    </source>
</evidence>
<feature type="transmembrane region" description="Helical" evidence="4">
    <location>
        <begin position="96"/>
        <end position="116"/>
    </location>
</feature>
<dbReference type="SUPFAM" id="SSF55073">
    <property type="entry name" value="Nucleotide cyclase"/>
    <property type="match status" value="1"/>
</dbReference>
<gene>
    <name evidence="6" type="ORF">HNQ58_001274</name>
</gene>
<dbReference type="InterPro" id="IPR050469">
    <property type="entry name" value="Diguanylate_Cyclase"/>
</dbReference>
<dbReference type="RefSeq" id="WP_183948069.1">
    <property type="nucleotide sequence ID" value="NZ_JACHHX010000007.1"/>
</dbReference>
<dbReference type="PANTHER" id="PTHR45138:SF9">
    <property type="entry name" value="DIGUANYLATE CYCLASE DGCM-RELATED"/>
    <property type="match status" value="1"/>
</dbReference>
<dbReference type="GO" id="GO:0052621">
    <property type="term" value="F:diguanylate cyclase activity"/>
    <property type="evidence" value="ECO:0007669"/>
    <property type="project" value="UniProtKB-EC"/>
</dbReference>
<dbReference type="AlphaFoldDB" id="A0A7W8DDW4"/>
<feature type="domain" description="GGDEF" evidence="5">
    <location>
        <begin position="289"/>
        <end position="420"/>
    </location>
</feature>
<comment type="catalytic activity">
    <reaction evidence="3">
        <text>2 GTP = 3',3'-c-di-GMP + 2 diphosphate</text>
        <dbReference type="Rhea" id="RHEA:24898"/>
        <dbReference type="ChEBI" id="CHEBI:33019"/>
        <dbReference type="ChEBI" id="CHEBI:37565"/>
        <dbReference type="ChEBI" id="CHEBI:58805"/>
        <dbReference type="EC" id="2.7.7.65"/>
    </reaction>
</comment>
<organism evidence="6 7">
    <name type="scientific">Rehaibacterium terrae</name>
    <dbReference type="NCBI Taxonomy" id="1341696"/>
    <lineage>
        <taxon>Bacteria</taxon>
        <taxon>Pseudomonadati</taxon>
        <taxon>Pseudomonadota</taxon>
        <taxon>Gammaproteobacteria</taxon>
        <taxon>Lysobacterales</taxon>
        <taxon>Lysobacteraceae</taxon>
        <taxon>Rehaibacterium</taxon>
    </lineage>
</organism>
<comment type="caution">
    <text evidence="6">The sequence shown here is derived from an EMBL/GenBank/DDBJ whole genome shotgun (WGS) entry which is preliminary data.</text>
</comment>
<dbReference type="CDD" id="cd01949">
    <property type="entry name" value="GGDEF"/>
    <property type="match status" value="1"/>
</dbReference>
<proteinExistence type="predicted"/>
<evidence type="ECO:0000256" key="1">
    <source>
        <dbReference type="ARBA" id="ARBA00001946"/>
    </source>
</evidence>
<keyword evidence="7" id="KW-1185">Reference proteome</keyword>
<keyword evidence="4" id="KW-0472">Membrane</keyword>
<keyword evidence="4" id="KW-0812">Transmembrane</keyword>
<feature type="transmembrane region" description="Helical" evidence="4">
    <location>
        <begin position="64"/>
        <end position="84"/>
    </location>
</feature>
<dbReference type="Proteomes" id="UP000519004">
    <property type="component" value="Unassembled WGS sequence"/>
</dbReference>